<dbReference type="Proteomes" id="UP000219514">
    <property type="component" value="Unassembled WGS sequence"/>
</dbReference>
<reference evidence="2 3" key="1">
    <citation type="submission" date="2017-09" db="EMBL/GenBank/DDBJ databases">
        <authorList>
            <person name="Ehlers B."/>
            <person name="Leendertz F.H."/>
        </authorList>
    </citation>
    <scope>NUCLEOTIDE SEQUENCE [LARGE SCALE GENOMIC DNA]</scope>
    <source>
        <strain evidence="2 3">DSM 46844</strain>
    </source>
</reference>
<accession>A0A285ECS2</accession>
<evidence type="ECO:0000313" key="2">
    <source>
        <dbReference type="EMBL" id="SNX95876.1"/>
    </source>
</evidence>
<protein>
    <submittedName>
        <fullName evidence="2">Alcohol dehydrogenase, propanol-preferring</fullName>
    </submittedName>
</protein>
<keyword evidence="3" id="KW-1185">Reference proteome</keyword>
<dbReference type="Gene3D" id="3.90.180.10">
    <property type="entry name" value="Medium-chain alcohol dehydrogenases, catalytic domain"/>
    <property type="match status" value="1"/>
</dbReference>
<dbReference type="EMBL" id="OBDO01000003">
    <property type="protein sequence ID" value="SNX95876.1"/>
    <property type="molecule type" value="Genomic_DNA"/>
</dbReference>
<feature type="region of interest" description="Disordered" evidence="1">
    <location>
        <begin position="65"/>
        <end position="86"/>
    </location>
</feature>
<dbReference type="AlphaFoldDB" id="A0A285ECS2"/>
<evidence type="ECO:0000313" key="3">
    <source>
        <dbReference type="Proteomes" id="UP000219514"/>
    </source>
</evidence>
<dbReference type="RefSeq" id="WP_143426592.1">
    <property type="nucleotide sequence ID" value="NZ_JACHXB010000004.1"/>
</dbReference>
<name>A0A285ECS2_9ACTN</name>
<dbReference type="OrthoDB" id="334894at2"/>
<gene>
    <name evidence="2" type="ORF">SAMN06893097_10345</name>
</gene>
<evidence type="ECO:0000256" key="1">
    <source>
        <dbReference type="SAM" id="MobiDB-lite"/>
    </source>
</evidence>
<organism evidence="2 3">
    <name type="scientific">Geodermatophilus sabuli</name>
    <dbReference type="NCBI Taxonomy" id="1564158"/>
    <lineage>
        <taxon>Bacteria</taxon>
        <taxon>Bacillati</taxon>
        <taxon>Actinomycetota</taxon>
        <taxon>Actinomycetes</taxon>
        <taxon>Geodermatophilales</taxon>
        <taxon>Geodermatophilaceae</taxon>
        <taxon>Geodermatophilus</taxon>
    </lineage>
</organism>
<proteinExistence type="predicted"/>
<sequence>MPYGIRVLTTYWGTRPELHSVLALAARGDLVAQTTTEWPLSRAPEAYAALRAGTVTGRAVIVRTTTLSRSPAPRAPDGGSPGPPGR</sequence>